<proteinExistence type="inferred from homology"/>
<sequence length="181" mass="20301">MDNISTYGKFDKFIHWLMALNIFATLIFSYGMSDLPEALKAEEYGGHGASVTTIAICLVIRAIWRARQGFPPLPATMTDVQKLAAKAVHYLLYACLFAQVCVGILLASTTEQEFIAQGYNINYTSFDLVADSMHDTLLTFHKGIYWTIVALLLTHIAAALKHHFVDKDDVLVRMLPFTKRP</sequence>
<keyword evidence="11 13" id="KW-0472">Membrane</keyword>
<dbReference type="InterPro" id="IPR016174">
    <property type="entry name" value="Di-haem_cyt_TM"/>
</dbReference>
<gene>
    <name evidence="15" type="ORF">EY643_08875</name>
</gene>
<keyword evidence="4" id="KW-1003">Cell membrane</keyword>
<evidence type="ECO:0000256" key="5">
    <source>
        <dbReference type="ARBA" id="ARBA00022617"/>
    </source>
</evidence>
<evidence type="ECO:0000256" key="1">
    <source>
        <dbReference type="ARBA" id="ARBA00001970"/>
    </source>
</evidence>
<evidence type="ECO:0000256" key="7">
    <source>
        <dbReference type="ARBA" id="ARBA00022723"/>
    </source>
</evidence>
<evidence type="ECO:0000256" key="12">
    <source>
        <dbReference type="ARBA" id="ARBA00037975"/>
    </source>
</evidence>
<keyword evidence="7" id="KW-0479">Metal-binding</keyword>
<dbReference type="SUPFAM" id="SSF81342">
    <property type="entry name" value="Transmembrane di-heme cytochromes"/>
    <property type="match status" value="1"/>
</dbReference>
<evidence type="ECO:0000256" key="8">
    <source>
        <dbReference type="ARBA" id="ARBA00022982"/>
    </source>
</evidence>
<keyword evidence="16" id="KW-1185">Reference proteome</keyword>
<dbReference type="PANTHER" id="PTHR30529">
    <property type="entry name" value="CYTOCHROME B561"/>
    <property type="match status" value="1"/>
</dbReference>
<evidence type="ECO:0000256" key="13">
    <source>
        <dbReference type="SAM" id="Phobius"/>
    </source>
</evidence>
<dbReference type="KEGG" id="halc:EY643_08875"/>
<evidence type="ECO:0000256" key="2">
    <source>
        <dbReference type="ARBA" id="ARBA00004651"/>
    </source>
</evidence>
<keyword evidence="10" id="KW-0408">Iron</keyword>
<organism evidence="15 16">
    <name type="scientific">Halioglobus maricola</name>
    <dbReference type="NCBI Taxonomy" id="2601894"/>
    <lineage>
        <taxon>Bacteria</taxon>
        <taxon>Pseudomonadati</taxon>
        <taxon>Pseudomonadota</taxon>
        <taxon>Gammaproteobacteria</taxon>
        <taxon>Cellvibrionales</taxon>
        <taxon>Halieaceae</taxon>
        <taxon>Halioglobus</taxon>
    </lineage>
</organism>
<feature type="transmembrane region" description="Helical" evidence="13">
    <location>
        <begin position="143"/>
        <end position="160"/>
    </location>
</feature>
<reference evidence="15 16" key="1">
    <citation type="submission" date="2019-02" db="EMBL/GenBank/DDBJ databases">
        <authorList>
            <person name="Li S.-H."/>
        </authorList>
    </citation>
    <scope>NUCLEOTIDE SEQUENCE [LARGE SCALE GENOMIC DNA]</scope>
    <source>
        <strain evidence="15 16">IMCC14385</strain>
    </source>
</reference>
<feature type="transmembrane region" description="Helical" evidence="13">
    <location>
        <begin position="87"/>
        <end position="107"/>
    </location>
</feature>
<dbReference type="GO" id="GO:0022904">
    <property type="term" value="P:respiratory electron transport chain"/>
    <property type="evidence" value="ECO:0007669"/>
    <property type="project" value="InterPro"/>
</dbReference>
<dbReference type="InterPro" id="IPR011577">
    <property type="entry name" value="Cyt_b561_bac/Ni-Hgenase"/>
</dbReference>
<evidence type="ECO:0000256" key="11">
    <source>
        <dbReference type="ARBA" id="ARBA00023136"/>
    </source>
</evidence>
<keyword evidence="3" id="KW-0813">Transport</keyword>
<dbReference type="GO" id="GO:0046872">
    <property type="term" value="F:metal ion binding"/>
    <property type="evidence" value="ECO:0007669"/>
    <property type="project" value="UniProtKB-KW"/>
</dbReference>
<dbReference type="Pfam" id="PF01292">
    <property type="entry name" value="Ni_hydr_CYTB"/>
    <property type="match status" value="1"/>
</dbReference>
<keyword evidence="6 13" id="KW-0812">Transmembrane</keyword>
<dbReference type="InterPro" id="IPR052168">
    <property type="entry name" value="Cytochrome_b561_oxidase"/>
</dbReference>
<name>A0A5P9NIU3_9GAMM</name>
<accession>A0A5P9NIU3</accession>
<dbReference type="Proteomes" id="UP000326287">
    <property type="component" value="Chromosome"/>
</dbReference>
<evidence type="ECO:0000313" key="15">
    <source>
        <dbReference type="EMBL" id="QFU75760.1"/>
    </source>
</evidence>
<dbReference type="RefSeq" id="WP_152661867.1">
    <property type="nucleotide sequence ID" value="NZ_CP036422.1"/>
</dbReference>
<keyword evidence="9 13" id="KW-1133">Transmembrane helix</keyword>
<evidence type="ECO:0000256" key="4">
    <source>
        <dbReference type="ARBA" id="ARBA00022475"/>
    </source>
</evidence>
<protein>
    <submittedName>
        <fullName evidence="15">Cytochrome b</fullName>
    </submittedName>
</protein>
<evidence type="ECO:0000256" key="6">
    <source>
        <dbReference type="ARBA" id="ARBA00022692"/>
    </source>
</evidence>
<comment type="similarity">
    <text evidence="12">Belongs to the cytochrome b561 family.</text>
</comment>
<dbReference type="AlphaFoldDB" id="A0A5P9NIU3"/>
<comment type="cofactor">
    <cofactor evidence="1">
        <name>heme b</name>
        <dbReference type="ChEBI" id="CHEBI:60344"/>
    </cofactor>
</comment>
<comment type="subcellular location">
    <subcellularLocation>
        <location evidence="2">Cell membrane</location>
        <topology evidence="2">Multi-pass membrane protein</topology>
    </subcellularLocation>
</comment>
<keyword evidence="8" id="KW-0249">Electron transport</keyword>
<evidence type="ECO:0000256" key="3">
    <source>
        <dbReference type="ARBA" id="ARBA00022448"/>
    </source>
</evidence>
<feature type="domain" description="Cytochrome b561 bacterial/Ni-hydrogenase" evidence="14">
    <location>
        <begin position="7"/>
        <end position="176"/>
    </location>
</feature>
<dbReference type="GO" id="GO:0005886">
    <property type="term" value="C:plasma membrane"/>
    <property type="evidence" value="ECO:0007669"/>
    <property type="project" value="UniProtKB-SubCell"/>
</dbReference>
<feature type="transmembrane region" description="Helical" evidence="13">
    <location>
        <begin position="12"/>
        <end position="32"/>
    </location>
</feature>
<evidence type="ECO:0000256" key="9">
    <source>
        <dbReference type="ARBA" id="ARBA00022989"/>
    </source>
</evidence>
<dbReference type="PANTHER" id="PTHR30529:SF7">
    <property type="entry name" value="CYTOCHROME B561 BACTERIAL_NI-HYDROGENASE DOMAIN-CONTAINING PROTEIN"/>
    <property type="match status" value="1"/>
</dbReference>
<dbReference type="GO" id="GO:0009055">
    <property type="term" value="F:electron transfer activity"/>
    <property type="evidence" value="ECO:0007669"/>
    <property type="project" value="InterPro"/>
</dbReference>
<evidence type="ECO:0000259" key="14">
    <source>
        <dbReference type="Pfam" id="PF01292"/>
    </source>
</evidence>
<keyword evidence="5" id="KW-0349">Heme</keyword>
<evidence type="ECO:0000313" key="16">
    <source>
        <dbReference type="Proteomes" id="UP000326287"/>
    </source>
</evidence>
<dbReference type="OrthoDB" id="8589936at2"/>
<dbReference type="GO" id="GO:0020037">
    <property type="term" value="F:heme binding"/>
    <property type="evidence" value="ECO:0007669"/>
    <property type="project" value="TreeGrafter"/>
</dbReference>
<dbReference type="EMBL" id="CP036422">
    <property type="protein sequence ID" value="QFU75760.1"/>
    <property type="molecule type" value="Genomic_DNA"/>
</dbReference>
<evidence type="ECO:0000256" key="10">
    <source>
        <dbReference type="ARBA" id="ARBA00023004"/>
    </source>
</evidence>
<feature type="transmembrane region" description="Helical" evidence="13">
    <location>
        <begin position="44"/>
        <end position="64"/>
    </location>
</feature>